<organism evidence="2">
    <name type="scientific">Klebsiella quasipneumoniae</name>
    <dbReference type="NCBI Taxonomy" id="1463165"/>
    <lineage>
        <taxon>Bacteria</taxon>
        <taxon>Pseudomonadati</taxon>
        <taxon>Pseudomonadota</taxon>
        <taxon>Gammaproteobacteria</taxon>
        <taxon>Enterobacterales</taxon>
        <taxon>Enterobacteriaceae</taxon>
        <taxon>Klebsiella/Raoultella group</taxon>
        <taxon>Klebsiella</taxon>
        <taxon>Klebsiella pneumoniae complex</taxon>
    </lineage>
</organism>
<protein>
    <submittedName>
        <fullName evidence="2">Uncharacterized protein</fullName>
    </submittedName>
</protein>
<keyword evidence="1" id="KW-0812">Transmembrane</keyword>
<name>A0A483KES2_9ENTR</name>
<reference evidence="2" key="1">
    <citation type="submission" date="2019-01" db="EMBL/GenBank/DDBJ databases">
        <authorList>
            <person name="Lista F."/>
            <person name="Anselmo A."/>
        </authorList>
    </citation>
    <scope>NUCLEOTIDE SEQUENCE</scope>
    <source>
        <strain evidence="2">8S</strain>
    </source>
</reference>
<keyword evidence="1" id="KW-0472">Membrane</keyword>
<proteinExistence type="predicted"/>
<sequence length="66" mass="7799">MSIANRRRIFRTPGGSCAGDRSQRKRKNILQAMIMRMVFIINTYDALYAIFKVKFTFLLICRKVRL</sequence>
<gene>
    <name evidence="2" type="ORF">ETE84_12065</name>
</gene>
<dbReference type="AlphaFoldDB" id="A0A483KES2"/>
<accession>A0A483KES2</accession>
<evidence type="ECO:0000313" key="2">
    <source>
        <dbReference type="EMBL" id="TCX62356.1"/>
    </source>
</evidence>
<comment type="caution">
    <text evidence="2">The sequence shown here is derived from an EMBL/GenBank/DDBJ whole genome shotgun (WGS) entry which is preliminary data.</text>
</comment>
<keyword evidence="1" id="KW-1133">Transmembrane helix</keyword>
<dbReference type="EMBL" id="SDCO01000005">
    <property type="protein sequence ID" value="TCX62356.1"/>
    <property type="molecule type" value="Genomic_DNA"/>
</dbReference>
<feature type="transmembrane region" description="Helical" evidence="1">
    <location>
        <begin position="33"/>
        <end position="51"/>
    </location>
</feature>
<evidence type="ECO:0000256" key="1">
    <source>
        <dbReference type="SAM" id="Phobius"/>
    </source>
</evidence>